<organism evidence="2 3">
    <name type="scientific">Hoyosella altamirensis</name>
    <dbReference type="NCBI Taxonomy" id="616997"/>
    <lineage>
        <taxon>Bacteria</taxon>
        <taxon>Bacillati</taxon>
        <taxon>Actinomycetota</taxon>
        <taxon>Actinomycetes</taxon>
        <taxon>Mycobacteriales</taxon>
        <taxon>Hoyosellaceae</taxon>
        <taxon>Hoyosella</taxon>
    </lineage>
</organism>
<reference evidence="2 3" key="1">
    <citation type="submission" date="2020-08" db="EMBL/GenBank/DDBJ databases">
        <title>Sequencing the genomes of 1000 actinobacteria strains.</title>
        <authorList>
            <person name="Klenk H.-P."/>
        </authorList>
    </citation>
    <scope>NUCLEOTIDE SEQUENCE [LARGE SCALE GENOMIC DNA]</scope>
    <source>
        <strain evidence="2 3">DSM 45258</strain>
    </source>
</reference>
<dbReference type="RefSeq" id="WP_064442462.1">
    <property type="nucleotide sequence ID" value="NZ_BDDI01000026.1"/>
</dbReference>
<comment type="caution">
    <text evidence="2">The sequence shown here is derived from an EMBL/GenBank/DDBJ whole genome shotgun (WGS) entry which is preliminary data.</text>
</comment>
<dbReference type="EMBL" id="JACHWS010000004">
    <property type="protein sequence ID" value="MBB3039777.1"/>
    <property type="molecule type" value="Genomic_DNA"/>
</dbReference>
<evidence type="ECO:0000259" key="1">
    <source>
        <dbReference type="Pfam" id="PF01261"/>
    </source>
</evidence>
<feature type="domain" description="Xylose isomerase-like TIM barrel" evidence="1">
    <location>
        <begin position="53"/>
        <end position="302"/>
    </location>
</feature>
<name>A0A839RTW7_9ACTN</name>
<evidence type="ECO:0000313" key="2">
    <source>
        <dbReference type="EMBL" id="MBB3039777.1"/>
    </source>
</evidence>
<dbReference type="Pfam" id="PF01261">
    <property type="entry name" value="AP_endonuc_2"/>
    <property type="match status" value="1"/>
</dbReference>
<gene>
    <name evidence="2" type="ORF">FHU29_004265</name>
</gene>
<dbReference type="InterPro" id="IPR013022">
    <property type="entry name" value="Xyl_isomerase-like_TIM-brl"/>
</dbReference>
<protein>
    <submittedName>
        <fullName evidence="2">Inosose dehydratase</fullName>
        <ecNumber evidence="2">4.2.1.44</ecNumber>
    </submittedName>
</protein>
<dbReference type="GO" id="GO:0050114">
    <property type="term" value="F:myo-inosose-2 dehydratase activity"/>
    <property type="evidence" value="ECO:0007669"/>
    <property type="project" value="UniProtKB-EC"/>
</dbReference>
<keyword evidence="2" id="KW-0456">Lyase</keyword>
<accession>A0A839RTW7</accession>
<keyword evidence="3" id="KW-1185">Reference proteome</keyword>
<dbReference type="AlphaFoldDB" id="A0A839RTW7"/>
<proteinExistence type="predicted"/>
<evidence type="ECO:0000313" key="3">
    <source>
        <dbReference type="Proteomes" id="UP000567922"/>
    </source>
</evidence>
<dbReference type="InterPro" id="IPR036237">
    <property type="entry name" value="Xyl_isomerase-like_sf"/>
</dbReference>
<dbReference type="Proteomes" id="UP000567922">
    <property type="component" value="Unassembled WGS sequence"/>
</dbReference>
<dbReference type="Gene3D" id="3.20.20.150">
    <property type="entry name" value="Divalent-metal-dependent TIM barrel enzymes"/>
    <property type="match status" value="1"/>
</dbReference>
<dbReference type="EC" id="4.2.1.44" evidence="2"/>
<dbReference type="PANTHER" id="PTHR12110">
    <property type="entry name" value="HYDROXYPYRUVATE ISOMERASE"/>
    <property type="match status" value="1"/>
</dbReference>
<dbReference type="PANTHER" id="PTHR12110:SF41">
    <property type="entry name" value="INOSOSE DEHYDRATASE"/>
    <property type="match status" value="1"/>
</dbReference>
<dbReference type="SUPFAM" id="SSF51658">
    <property type="entry name" value="Xylose isomerase-like"/>
    <property type="match status" value="1"/>
</dbReference>
<dbReference type="InterPro" id="IPR050312">
    <property type="entry name" value="IolE/XylAMocC-like"/>
</dbReference>
<sequence length="310" mass="33010">MTSAYSPSGSSLSSAPRIPAAERVAGAPISWGVCEVPEWGHQLSPARVLSEMNSLGLTATEFGPADFLPEEPAARAAALKEHELAAVGGFAPVVLHDPAQDPQQEIARVLDWFTAAGATVLVLAAATGIDGYDSRPELDRQGWDTLLTNLDHLASYAASRGVLAVLHPHVGTMVENEEEVQRVLSGSSIALCLDTGHLLIGGCDPVELTRTATDRIAHVHLKDVDAALADQVRRGDIAFTDGVRRGMFRPLGQGDIDIATVIKTLEGSGFNGWYVLEQDMILDGEPEDEGPISDARASVEFLNAIFETNR</sequence>